<comment type="caution">
    <text evidence="2">The sequence shown here is derived from an EMBL/GenBank/DDBJ whole genome shotgun (WGS) entry which is preliminary data.</text>
</comment>
<evidence type="ECO:0000313" key="3">
    <source>
        <dbReference type="Proteomes" id="UP001607069"/>
    </source>
</evidence>
<reference evidence="2 3" key="1">
    <citation type="submission" date="2024-10" db="EMBL/GenBank/DDBJ databases">
        <authorList>
            <person name="Cho J.-C."/>
        </authorList>
    </citation>
    <scope>NUCLEOTIDE SEQUENCE [LARGE SCALE GENOMIC DNA]</scope>
    <source>
        <strain evidence="2 3">KCTC29696</strain>
    </source>
</reference>
<proteinExistence type="predicted"/>
<evidence type="ECO:0000313" key="2">
    <source>
        <dbReference type="EMBL" id="MFH0251670.1"/>
    </source>
</evidence>
<dbReference type="Proteomes" id="UP001607069">
    <property type="component" value="Unassembled WGS sequence"/>
</dbReference>
<organism evidence="2 3">
    <name type="scientific">Streptomyces chitinivorans</name>
    <dbReference type="NCBI Taxonomy" id="1257027"/>
    <lineage>
        <taxon>Bacteria</taxon>
        <taxon>Bacillati</taxon>
        <taxon>Actinomycetota</taxon>
        <taxon>Actinomycetes</taxon>
        <taxon>Kitasatosporales</taxon>
        <taxon>Streptomycetaceae</taxon>
        <taxon>Streptomyces</taxon>
    </lineage>
</organism>
<keyword evidence="3" id="KW-1185">Reference proteome</keyword>
<protein>
    <submittedName>
        <fullName evidence="2">FBP domain-containing protein</fullName>
    </submittedName>
</protein>
<feature type="domain" description="Elongation factor G-binding protein C-terminal treble-clef zinc-finger" evidence="1">
    <location>
        <begin position="8"/>
        <end position="44"/>
    </location>
</feature>
<name>A0ABW7I105_9ACTN</name>
<accession>A0ABW7I105</accession>
<dbReference type="InterPro" id="IPR032330">
    <property type="entry name" value="EF-G-binding_C"/>
</dbReference>
<dbReference type="Pfam" id="PF16571">
    <property type="entry name" value="FBP_C"/>
    <property type="match status" value="1"/>
</dbReference>
<dbReference type="RefSeq" id="WP_394631364.1">
    <property type="nucleotide sequence ID" value="NZ_BAABEN010000007.1"/>
</dbReference>
<evidence type="ECO:0000259" key="1">
    <source>
        <dbReference type="Pfam" id="PF16571"/>
    </source>
</evidence>
<gene>
    <name evidence="2" type="ORF">ACG5V6_26105</name>
</gene>
<dbReference type="EMBL" id="JBIHMK010000156">
    <property type="protein sequence ID" value="MFH0251670.1"/>
    <property type="molecule type" value="Genomic_DNA"/>
</dbReference>
<sequence length="50" mass="5667">MRTVTEKDIRASFVNCSKNGAKSGAIRMALPRDLNEHPWKEGDFPDRLHA</sequence>